<evidence type="ECO:0000313" key="3">
    <source>
        <dbReference type="Proteomes" id="UP001596083"/>
    </source>
</evidence>
<feature type="domain" description="DUF397" evidence="1">
    <location>
        <begin position="18"/>
        <end position="70"/>
    </location>
</feature>
<sequence length="76" mass="8589">MTSGKPSTVAPYADRAWGWRTSRYSGGQGNCLEHGRLCGGQQAIRDTKDPERRTTLRFASDAWETFIRAVTRNEVR</sequence>
<gene>
    <name evidence="2" type="ORF">ACFP1Z_03010</name>
</gene>
<comment type="caution">
    <text evidence="2">The sequence shown here is derived from an EMBL/GenBank/DDBJ whole genome shotgun (WGS) entry which is preliminary data.</text>
</comment>
<evidence type="ECO:0000313" key="2">
    <source>
        <dbReference type="EMBL" id="MFC5719154.1"/>
    </source>
</evidence>
<protein>
    <submittedName>
        <fullName evidence="2">DUF397 domain-containing protein</fullName>
    </submittedName>
</protein>
<dbReference type="Pfam" id="PF04149">
    <property type="entry name" value="DUF397"/>
    <property type="match status" value="1"/>
</dbReference>
<accession>A0ABW0YWY4</accession>
<keyword evidence="3" id="KW-1185">Reference proteome</keyword>
<organism evidence="2 3">
    <name type="scientific">Streptomyces gamaensis</name>
    <dbReference type="NCBI Taxonomy" id="1763542"/>
    <lineage>
        <taxon>Bacteria</taxon>
        <taxon>Bacillati</taxon>
        <taxon>Actinomycetota</taxon>
        <taxon>Actinomycetes</taxon>
        <taxon>Kitasatosporales</taxon>
        <taxon>Streptomycetaceae</taxon>
        <taxon>Streptomyces</taxon>
    </lineage>
</organism>
<reference evidence="3" key="1">
    <citation type="journal article" date="2019" name="Int. J. Syst. Evol. Microbiol.">
        <title>The Global Catalogue of Microorganisms (GCM) 10K type strain sequencing project: providing services to taxonomists for standard genome sequencing and annotation.</title>
        <authorList>
            <consortium name="The Broad Institute Genomics Platform"/>
            <consortium name="The Broad Institute Genome Sequencing Center for Infectious Disease"/>
            <person name="Wu L."/>
            <person name="Ma J."/>
        </authorList>
    </citation>
    <scope>NUCLEOTIDE SEQUENCE [LARGE SCALE GENOMIC DNA]</scope>
    <source>
        <strain evidence="3">CGMCC 4.7304</strain>
    </source>
</reference>
<dbReference type="RefSeq" id="WP_390314161.1">
    <property type="nucleotide sequence ID" value="NZ_JBHSPB010000002.1"/>
</dbReference>
<dbReference type="EMBL" id="JBHSPB010000002">
    <property type="protein sequence ID" value="MFC5719154.1"/>
    <property type="molecule type" value="Genomic_DNA"/>
</dbReference>
<dbReference type="InterPro" id="IPR007278">
    <property type="entry name" value="DUF397"/>
</dbReference>
<evidence type="ECO:0000259" key="1">
    <source>
        <dbReference type="Pfam" id="PF04149"/>
    </source>
</evidence>
<proteinExistence type="predicted"/>
<name>A0ABW0YWY4_9ACTN</name>
<dbReference type="Proteomes" id="UP001596083">
    <property type="component" value="Unassembled WGS sequence"/>
</dbReference>